<comment type="caution">
    <text evidence="3">The sequence shown here is derived from an EMBL/GenBank/DDBJ whole genome shotgun (WGS) entry which is preliminary data.</text>
</comment>
<evidence type="ECO:0000259" key="2">
    <source>
        <dbReference type="PROSITE" id="PS51272"/>
    </source>
</evidence>
<dbReference type="Proteomes" id="UP000558113">
    <property type="component" value="Unassembled WGS sequence"/>
</dbReference>
<dbReference type="InterPro" id="IPR059177">
    <property type="entry name" value="GH29D-like_dom"/>
</dbReference>
<protein>
    <recommendedName>
        <fullName evidence="2">SLH domain-containing protein</fullName>
    </recommendedName>
</protein>
<reference evidence="3 4" key="1">
    <citation type="submission" date="2020-01" db="EMBL/GenBank/DDBJ databases">
        <title>Paenibacillus soybeanensis sp. nov. isolated from the nodules of soybean (Glycine max(L.) Merr).</title>
        <authorList>
            <person name="Wang H."/>
        </authorList>
    </citation>
    <scope>NUCLEOTIDE SEQUENCE [LARGE SCALE GENOMIC DNA]</scope>
    <source>
        <strain evidence="3 4">DSM 23054</strain>
    </source>
</reference>
<evidence type="ECO:0000313" key="3">
    <source>
        <dbReference type="EMBL" id="NBC70768.1"/>
    </source>
</evidence>
<dbReference type="InterPro" id="IPR001119">
    <property type="entry name" value="SLH_dom"/>
</dbReference>
<dbReference type="AlphaFoldDB" id="A0A7X4YQP5"/>
<feature type="chain" id="PRO_5030542793" description="SLH domain-containing protein" evidence="1">
    <location>
        <begin position="29"/>
        <end position="781"/>
    </location>
</feature>
<accession>A0A7X4YQP5</accession>
<dbReference type="RefSeq" id="WP_161700038.1">
    <property type="nucleotide sequence ID" value="NZ_JAAAMU010000008.1"/>
</dbReference>
<proteinExistence type="predicted"/>
<evidence type="ECO:0000313" key="4">
    <source>
        <dbReference type="Proteomes" id="UP000558113"/>
    </source>
</evidence>
<organism evidence="3 4">
    <name type="scientific">Paenibacillus sacheonensis</name>
    <dbReference type="NCBI Taxonomy" id="742054"/>
    <lineage>
        <taxon>Bacteria</taxon>
        <taxon>Bacillati</taxon>
        <taxon>Bacillota</taxon>
        <taxon>Bacilli</taxon>
        <taxon>Bacillales</taxon>
        <taxon>Paenibacillaceae</taxon>
        <taxon>Paenibacillus</taxon>
    </lineage>
</organism>
<dbReference type="EMBL" id="JAAAMU010000008">
    <property type="protein sequence ID" value="NBC70768.1"/>
    <property type="molecule type" value="Genomic_DNA"/>
</dbReference>
<dbReference type="Pfam" id="PF13290">
    <property type="entry name" value="CHB_HEX_C_1"/>
    <property type="match status" value="3"/>
</dbReference>
<gene>
    <name evidence="3" type="ORF">GT003_17335</name>
</gene>
<feature type="signal peptide" evidence="1">
    <location>
        <begin position="1"/>
        <end position="28"/>
    </location>
</feature>
<keyword evidence="1" id="KW-0732">Signal</keyword>
<dbReference type="Pfam" id="PF00395">
    <property type="entry name" value="SLH"/>
    <property type="match status" value="3"/>
</dbReference>
<feature type="domain" description="SLH" evidence="2">
    <location>
        <begin position="97"/>
        <end position="160"/>
    </location>
</feature>
<dbReference type="PROSITE" id="PS51272">
    <property type="entry name" value="SLH"/>
    <property type="match status" value="2"/>
</dbReference>
<name>A0A7X4YQP5_9BACL</name>
<feature type="domain" description="SLH" evidence="2">
    <location>
        <begin position="30"/>
        <end position="94"/>
    </location>
</feature>
<dbReference type="OrthoDB" id="1706086at2"/>
<sequence length="781" mass="80139">MKKQVVSLSLAVLLGTGAAAVYPNTAMAKTSADFTDLKDLDAATKAKFDALISAGIFDGVSDTTFGLKDEMNRAQFAKVAALITGIEVNKDLKTSSFSDVKSDDAANGYALPYIEALKNAGITDGYGEGTYNPAGKVTKEQLAAFLVRVLGDDADAKKKTGSDTTVSDWAQGYVALAIELKLLTNGADGKFGGKANATRDLLLTGAYEAKAQYVAPGKVSLVGATQVGTRKITVSFNTAVDTAGISLSAKKGSGGSANVSWAADSKSATLTFGEDLKDEQVDISVTGFDPAKWTTTSTSLSASQEKIAKIEFTSAGDMIDRALAATVSFQVTNQFGEKPQDVTKFKFSAGSNATVVSGGTSVAVNTLSAAKGERVSVTVTEQASSVSATKVFTVRDAVETPPVVSVPSVAATPTADVASGAVASGTSVSLSAASGATIYYTTDGSAPSASNGTAYSEPISISEAMTIKAIAVQSGMTDSGVLTLSYTLLAQAATPIADVASGAVVSGTSVSLSAASGATIYYTTDGSAPSASNGTAYAEPISISEAMTIKAIAVQSGMTDSGVLTLSYTLLTQAATPTADVASGEVSYGTNIHLSAAPGATIRYTTNGATPTNDNMDMNSFTYYGEMPFYVVNDMTLKVVAFQSGVAASNVLERNYTINPATIPLAVTGLTYIGESGDKSLLKVTFNMPVDSSSAEAYANYLVWNEMMMPMPMLLPVLVHAATLGGVGHENEVTLEVDSLASFVGTGKNIRVDVSNVASATKPNDPILPGRGNSQYTFQEA</sequence>
<keyword evidence="4" id="KW-1185">Reference proteome</keyword>
<evidence type="ECO:0000256" key="1">
    <source>
        <dbReference type="SAM" id="SignalP"/>
    </source>
</evidence>